<dbReference type="Proteomes" id="UP001230156">
    <property type="component" value="Unassembled WGS sequence"/>
</dbReference>
<dbReference type="PANTHER" id="PTHR43649">
    <property type="entry name" value="ARABINOSE-BINDING PROTEIN-RELATED"/>
    <property type="match status" value="1"/>
</dbReference>
<name>A0ABU0YTG7_9PROT</name>
<comment type="subcellular location">
    <subcellularLocation>
        <location evidence="1">Periplasm</location>
    </subcellularLocation>
</comment>
<dbReference type="PROSITE" id="PS51318">
    <property type="entry name" value="TAT"/>
    <property type="match status" value="1"/>
</dbReference>
<accession>A0ABU0YTG7</accession>
<evidence type="ECO:0000256" key="1">
    <source>
        <dbReference type="ARBA" id="ARBA00004418"/>
    </source>
</evidence>
<dbReference type="EMBL" id="JAUYVI010000006">
    <property type="protein sequence ID" value="MDQ7249958.1"/>
    <property type="molecule type" value="Genomic_DNA"/>
</dbReference>
<evidence type="ECO:0000256" key="4">
    <source>
        <dbReference type="ARBA" id="ARBA00022729"/>
    </source>
</evidence>
<evidence type="ECO:0000313" key="9">
    <source>
        <dbReference type="EMBL" id="MDQ7249958.1"/>
    </source>
</evidence>
<keyword evidence="7" id="KW-0449">Lipoprotein</keyword>
<organism evidence="9 10">
    <name type="scientific">Dongia sedimenti</name>
    <dbReference type="NCBI Taxonomy" id="3064282"/>
    <lineage>
        <taxon>Bacteria</taxon>
        <taxon>Pseudomonadati</taxon>
        <taxon>Pseudomonadota</taxon>
        <taxon>Alphaproteobacteria</taxon>
        <taxon>Rhodospirillales</taxon>
        <taxon>Dongiaceae</taxon>
        <taxon>Dongia</taxon>
    </lineage>
</organism>
<dbReference type="PANTHER" id="PTHR43649:SF33">
    <property type="entry name" value="POLYGALACTURONAN_RHAMNOGALACTURONAN-BINDING PROTEIN YTCQ"/>
    <property type="match status" value="1"/>
</dbReference>
<dbReference type="SUPFAM" id="SSF53850">
    <property type="entry name" value="Periplasmic binding protein-like II"/>
    <property type="match status" value="1"/>
</dbReference>
<comment type="similarity">
    <text evidence="2">Belongs to the bacterial solute-binding protein 1 family.</text>
</comment>
<proteinExistence type="inferred from homology"/>
<protein>
    <submittedName>
        <fullName evidence="9">Extracellular solute-binding protein</fullName>
    </submittedName>
</protein>
<dbReference type="Gene3D" id="3.40.190.10">
    <property type="entry name" value="Periplasmic binding protein-like II"/>
    <property type="match status" value="2"/>
</dbReference>
<keyword evidence="6" id="KW-0564">Palmitate</keyword>
<evidence type="ECO:0000256" key="5">
    <source>
        <dbReference type="ARBA" id="ARBA00023136"/>
    </source>
</evidence>
<evidence type="ECO:0000256" key="8">
    <source>
        <dbReference type="SAM" id="SignalP"/>
    </source>
</evidence>
<dbReference type="InterPro" id="IPR050490">
    <property type="entry name" value="Bact_solute-bd_prot1"/>
</dbReference>
<evidence type="ECO:0000313" key="10">
    <source>
        <dbReference type="Proteomes" id="UP001230156"/>
    </source>
</evidence>
<dbReference type="Pfam" id="PF01547">
    <property type="entry name" value="SBP_bac_1"/>
    <property type="match status" value="1"/>
</dbReference>
<dbReference type="InterPro" id="IPR006059">
    <property type="entry name" value="SBP"/>
</dbReference>
<feature type="chain" id="PRO_5046195399" evidence="8">
    <location>
        <begin position="37"/>
        <end position="443"/>
    </location>
</feature>
<feature type="signal peptide" evidence="8">
    <location>
        <begin position="1"/>
        <end position="36"/>
    </location>
</feature>
<evidence type="ECO:0000256" key="3">
    <source>
        <dbReference type="ARBA" id="ARBA00022475"/>
    </source>
</evidence>
<keyword evidence="3" id="KW-1003">Cell membrane</keyword>
<sequence>MTKTTDLSRRRLMQASAALGAGALAGSAFPAWRARAAEEMTMWWWGEQELPGLQGYVDEVVKKYGAATVKPMLQDTAVVISQFQTAAAAGNAPDIQFLWNGIYHMESVWLGYVQALDGLVKDDVLKASQPTLLSNYDGHTYRMGWYPLPMIWIYNKDMFEKAGLDPEKAPETWDAFLAACEKLKSAGMSPVGGGIQDGYWGEWFFGHGLAQCVDSPGQAVELFTGERSFEDPAYHAPWVKLEELKKAGFLNPEMSSTELYPGIDLIVAGKVAMGESIGSRMPADSKKTNGKIGAMVMPVFGKSKLAGKPIFDTQGIGISKDAKDPKAAAAFLEFLQAPEQLKLLHEKTGWLPSNNTFDTSVIQDAAVVSMWKRWGQGENIPYVANVVPGQWYEQALLPAGQQVVAGKITGAEAGALAAKVAKEWRDFNPDMVDHYKKWAKDLG</sequence>
<gene>
    <name evidence="9" type="ORF">Q8A70_19875</name>
</gene>
<dbReference type="RefSeq" id="WP_379958582.1">
    <property type="nucleotide sequence ID" value="NZ_JAUYVI010000006.1"/>
</dbReference>
<keyword evidence="10" id="KW-1185">Reference proteome</keyword>
<keyword evidence="4 8" id="KW-0732">Signal</keyword>
<evidence type="ECO:0000256" key="6">
    <source>
        <dbReference type="ARBA" id="ARBA00023139"/>
    </source>
</evidence>
<evidence type="ECO:0000256" key="7">
    <source>
        <dbReference type="ARBA" id="ARBA00023288"/>
    </source>
</evidence>
<keyword evidence="5" id="KW-0472">Membrane</keyword>
<reference evidence="10" key="1">
    <citation type="submission" date="2023-08" db="EMBL/GenBank/DDBJ databases">
        <title>Rhodospirillaceae gen. nov., a novel taxon isolated from the Yangtze River Yuezi River estuary sludge.</title>
        <authorList>
            <person name="Ruan L."/>
        </authorList>
    </citation>
    <scope>NUCLEOTIDE SEQUENCE [LARGE SCALE GENOMIC DNA]</scope>
    <source>
        <strain evidence="10">R-7</strain>
    </source>
</reference>
<evidence type="ECO:0000256" key="2">
    <source>
        <dbReference type="ARBA" id="ARBA00008520"/>
    </source>
</evidence>
<dbReference type="InterPro" id="IPR006311">
    <property type="entry name" value="TAT_signal"/>
</dbReference>
<comment type="caution">
    <text evidence="9">The sequence shown here is derived from an EMBL/GenBank/DDBJ whole genome shotgun (WGS) entry which is preliminary data.</text>
</comment>